<evidence type="ECO:0000313" key="9">
    <source>
        <dbReference type="Proteomes" id="UP000702544"/>
    </source>
</evidence>
<name>A0AAE5CB72_9BACT</name>
<evidence type="ECO:0000259" key="6">
    <source>
        <dbReference type="Pfam" id="PF04542"/>
    </source>
</evidence>
<evidence type="ECO:0000256" key="3">
    <source>
        <dbReference type="ARBA" id="ARBA00023082"/>
    </source>
</evidence>
<dbReference type="NCBIfam" id="TIGR02937">
    <property type="entry name" value="sigma70-ECF"/>
    <property type="match status" value="1"/>
</dbReference>
<evidence type="ECO:0000259" key="7">
    <source>
        <dbReference type="Pfam" id="PF08281"/>
    </source>
</evidence>
<dbReference type="InterPro" id="IPR039425">
    <property type="entry name" value="RNA_pol_sigma-70-like"/>
</dbReference>
<dbReference type="InterPro" id="IPR013324">
    <property type="entry name" value="RNA_pol_sigma_r3/r4-like"/>
</dbReference>
<evidence type="ECO:0000256" key="2">
    <source>
        <dbReference type="ARBA" id="ARBA00023015"/>
    </source>
</evidence>
<comment type="similarity">
    <text evidence="1">Belongs to the sigma-70 factor family. ECF subfamily.</text>
</comment>
<keyword evidence="4" id="KW-0804">Transcription</keyword>
<evidence type="ECO:0000256" key="4">
    <source>
        <dbReference type="ARBA" id="ARBA00023163"/>
    </source>
</evidence>
<dbReference type="InterPro" id="IPR013325">
    <property type="entry name" value="RNA_pol_sigma_r2"/>
</dbReference>
<comment type="caution">
    <text evidence="8">The sequence shown here is derived from an EMBL/GenBank/DDBJ whole genome shotgun (WGS) entry which is preliminary data.</text>
</comment>
<sequence>MHVDNVSDGELVVWARRGDGEAFGALVRRYLRPALAVAWEFAPSRDGAEDLVQDAFHRALRALPSFDESRPFRPWFFTILRNLGRNAAEREARWSTGPVSEGLRADGADPEEEAHRADVRDRIRRGLDLLPPMQRACFRLCDMEGFDGVEVAEMLDLSAATVRVHRHRARAALRDALRDLNDTEEEEEEK</sequence>
<dbReference type="EMBL" id="JAACAK010000022">
    <property type="protein sequence ID" value="NIR74100.1"/>
    <property type="molecule type" value="Genomic_DNA"/>
</dbReference>
<feature type="compositionally biased region" description="Basic and acidic residues" evidence="5">
    <location>
        <begin position="103"/>
        <end position="117"/>
    </location>
</feature>
<feature type="region of interest" description="Disordered" evidence="5">
    <location>
        <begin position="94"/>
        <end position="117"/>
    </location>
</feature>
<reference evidence="8 9" key="1">
    <citation type="submission" date="2020-01" db="EMBL/GenBank/DDBJ databases">
        <title>Genomes assembled from Gulf of Kutch pelagic sediment metagenomes.</title>
        <authorList>
            <person name="Chandrashekar M."/>
            <person name="Mahajan M.S."/>
            <person name="Dave K.J."/>
            <person name="Vatsa P."/>
            <person name="Nathani N.M."/>
        </authorList>
    </citation>
    <scope>NUCLEOTIDE SEQUENCE [LARGE SCALE GENOMIC DNA]</scope>
    <source>
        <strain evidence="8">KS3-K002</strain>
    </source>
</reference>
<keyword evidence="3" id="KW-0731">Sigma factor</keyword>
<dbReference type="PANTHER" id="PTHR43133:SF25">
    <property type="entry name" value="RNA POLYMERASE SIGMA FACTOR RFAY-RELATED"/>
    <property type="match status" value="1"/>
</dbReference>
<dbReference type="GO" id="GO:0016987">
    <property type="term" value="F:sigma factor activity"/>
    <property type="evidence" value="ECO:0007669"/>
    <property type="project" value="UniProtKB-KW"/>
</dbReference>
<dbReference type="SUPFAM" id="SSF88659">
    <property type="entry name" value="Sigma3 and sigma4 domains of RNA polymerase sigma factors"/>
    <property type="match status" value="1"/>
</dbReference>
<keyword evidence="2" id="KW-0805">Transcription regulation</keyword>
<dbReference type="Proteomes" id="UP000702544">
    <property type="component" value="Unassembled WGS sequence"/>
</dbReference>
<dbReference type="Gene3D" id="1.10.1740.10">
    <property type="match status" value="1"/>
</dbReference>
<accession>A0AAE5CB72</accession>
<evidence type="ECO:0000256" key="5">
    <source>
        <dbReference type="SAM" id="MobiDB-lite"/>
    </source>
</evidence>
<dbReference type="Gene3D" id="1.10.10.10">
    <property type="entry name" value="Winged helix-like DNA-binding domain superfamily/Winged helix DNA-binding domain"/>
    <property type="match status" value="1"/>
</dbReference>
<dbReference type="Pfam" id="PF08281">
    <property type="entry name" value="Sigma70_r4_2"/>
    <property type="match status" value="1"/>
</dbReference>
<dbReference type="InterPro" id="IPR013249">
    <property type="entry name" value="RNA_pol_sigma70_r4_t2"/>
</dbReference>
<dbReference type="InterPro" id="IPR036388">
    <property type="entry name" value="WH-like_DNA-bd_sf"/>
</dbReference>
<dbReference type="CDD" id="cd06171">
    <property type="entry name" value="Sigma70_r4"/>
    <property type="match status" value="1"/>
</dbReference>
<dbReference type="AlphaFoldDB" id="A0AAE5CB72"/>
<dbReference type="Pfam" id="PF04542">
    <property type="entry name" value="Sigma70_r2"/>
    <property type="match status" value="1"/>
</dbReference>
<dbReference type="GO" id="GO:0006352">
    <property type="term" value="P:DNA-templated transcription initiation"/>
    <property type="evidence" value="ECO:0007669"/>
    <property type="project" value="InterPro"/>
</dbReference>
<dbReference type="GO" id="GO:0003677">
    <property type="term" value="F:DNA binding"/>
    <property type="evidence" value="ECO:0007669"/>
    <property type="project" value="InterPro"/>
</dbReference>
<proteinExistence type="inferred from homology"/>
<dbReference type="InterPro" id="IPR007627">
    <property type="entry name" value="RNA_pol_sigma70_r2"/>
</dbReference>
<feature type="domain" description="RNA polymerase sigma factor 70 region 4 type 2" evidence="7">
    <location>
        <begin position="121"/>
        <end position="173"/>
    </location>
</feature>
<organism evidence="8 9">
    <name type="scientific">Candidatus Kutchimonas denitrificans</name>
    <dbReference type="NCBI Taxonomy" id="3056748"/>
    <lineage>
        <taxon>Bacteria</taxon>
        <taxon>Pseudomonadati</taxon>
        <taxon>Gemmatimonadota</taxon>
        <taxon>Gemmatimonadia</taxon>
        <taxon>Candidatus Palauibacterales</taxon>
        <taxon>Candidatus Palauibacteraceae</taxon>
        <taxon>Candidatus Kutchimonas</taxon>
    </lineage>
</organism>
<evidence type="ECO:0000313" key="8">
    <source>
        <dbReference type="EMBL" id="NIR74100.1"/>
    </source>
</evidence>
<dbReference type="SUPFAM" id="SSF88946">
    <property type="entry name" value="Sigma2 domain of RNA polymerase sigma factors"/>
    <property type="match status" value="1"/>
</dbReference>
<feature type="domain" description="RNA polymerase sigma-70 region 2" evidence="6">
    <location>
        <begin position="26"/>
        <end position="93"/>
    </location>
</feature>
<gene>
    <name evidence="8" type="ORF">GWO12_03160</name>
</gene>
<dbReference type="InterPro" id="IPR014284">
    <property type="entry name" value="RNA_pol_sigma-70_dom"/>
</dbReference>
<evidence type="ECO:0000256" key="1">
    <source>
        <dbReference type="ARBA" id="ARBA00010641"/>
    </source>
</evidence>
<dbReference type="PANTHER" id="PTHR43133">
    <property type="entry name" value="RNA POLYMERASE ECF-TYPE SIGMA FACTO"/>
    <property type="match status" value="1"/>
</dbReference>
<protein>
    <submittedName>
        <fullName evidence="8">Sigma-70 family RNA polymerase sigma factor</fullName>
    </submittedName>
</protein>